<feature type="non-terminal residue" evidence="1">
    <location>
        <position position="1"/>
    </location>
</feature>
<evidence type="ECO:0000313" key="1">
    <source>
        <dbReference type="EMBL" id="OAX78719.1"/>
    </source>
</evidence>
<comment type="caution">
    <text evidence="1">The sequence shown here is derived from an EMBL/GenBank/DDBJ whole genome shotgun (WGS) entry which is preliminary data.</text>
</comment>
<organism evidence="1 2">
    <name type="scientific">Emergomyces africanus</name>
    <dbReference type="NCBI Taxonomy" id="1955775"/>
    <lineage>
        <taxon>Eukaryota</taxon>
        <taxon>Fungi</taxon>
        <taxon>Dikarya</taxon>
        <taxon>Ascomycota</taxon>
        <taxon>Pezizomycotina</taxon>
        <taxon>Eurotiomycetes</taxon>
        <taxon>Eurotiomycetidae</taxon>
        <taxon>Onygenales</taxon>
        <taxon>Ajellomycetaceae</taxon>
        <taxon>Emergomyces</taxon>
    </lineage>
</organism>
<sequence length="62" mass="7011">PDTLLSIWPGDSVSGSRAVWVFSRAESCRSHTPGNSPGQALFWACHCWRKQLPLERRCPMQL</sequence>
<reference evidence="1 2" key="1">
    <citation type="submission" date="2015-07" db="EMBL/GenBank/DDBJ databases">
        <title>Emmonsia species relationships and genome sequence.</title>
        <authorList>
            <person name="Cuomo C.A."/>
            <person name="Schwartz I.S."/>
            <person name="Kenyon C."/>
            <person name="de Hoog G.S."/>
            <person name="Govender N.P."/>
            <person name="Botha A."/>
            <person name="Moreno L."/>
            <person name="de Vries M."/>
            <person name="Munoz J.F."/>
            <person name="Stielow J.B."/>
        </authorList>
    </citation>
    <scope>NUCLEOTIDE SEQUENCE [LARGE SCALE GENOMIC DNA]</scope>
    <source>
        <strain evidence="1 2">CBS 136260</strain>
    </source>
</reference>
<dbReference type="AlphaFoldDB" id="A0A1B7NPK0"/>
<proteinExistence type="predicted"/>
<dbReference type="EMBL" id="LGUA01001351">
    <property type="protein sequence ID" value="OAX78719.1"/>
    <property type="molecule type" value="Genomic_DNA"/>
</dbReference>
<protein>
    <submittedName>
        <fullName evidence="1">Uncharacterized protein</fullName>
    </submittedName>
</protein>
<accession>A0A1B7NPK0</accession>
<gene>
    <name evidence="1" type="ORF">ACJ72_06974</name>
</gene>
<feature type="non-terminal residue" evidence="1">
    <location>
        <position position="62"/>
    </location>
</feature>
<evidence type="ECO:0000313" key="2">
    <source>
        <dbReference type="Proteomes" id="UP000091918"/>
    </source>
</evidence>
<keyword evidence="2" id="KW-1185">Reference proteome</keyword>
<name>A0A1B7NPK0_9EURO</name>
<dbReference type="Proteomes" id="UP000091918">
    <property type="component" value="Unassembled WGS sequence"/>
</dbReference>